<protein>
    <submittedName>
        <fullName evidence="1">Uncharacterized protein</fullName>
    </submittedName>
</protein>
<reference evidence="1 2" key="1">
    <citation type="submission" date="2019-08" db="EMBL/GenBank/DDBJ databases">
        <title>Bradyrhizobium hipponensis sp. nov., a rhizobium isolated from a Lupinus angustifolius root nodule in Tunisia.</title>
        <authorList>
            <person name="Off K."/>
            <person name="Rejili M."/>
            <person name="Mars M."/>
            <person name="Brachmann A."/>
            <person name="Marin M."/>
        </authorList>
    </citation>
    <scope>NUCLEOTIDE SEQUENCE [LARGE SCALE GENOMIC DNA]</scope>
    <source>
        <strain evidence="2">aSej3</strain>
    </source>
</reference>
<organism evidence="1 2">
    <name type="scientific">Bradyrhizobium hipponense</name>
    <dbReference type="NCBI Taxonomy" id="2605638"/>
    <lineage>
        <taxon>Bacteria</taxon>
        <taxon>Pseudomonadati</taxon>
        <taxon>Pseudomonadota</taxon>
        <taxon>Alphaproteobacteria</taxon>
        <taxon>Hyphomicrobiales</taxon>
        <taxon>Nitrobacteraceae</taxon>
        <taxon>Bradyrhizobium</taxon>
    </lineage>
</organism>
<dbReference type="Proteomes" id="UP000324797">
    <property type="component" value="Unassembled WGS sequence"/>
</dbReference>
<keyword evidence="2" id="KW-1185">Reference proteome</keyword>
<comment type="caution">
    <text evidence="1">The sequence shown here is derived from an EMBL/GenBank/DDBJ whole genome shotgun (WGS) entry which is preliminary data.</text>
</comment>
<dbReference type="RefSeq" id="WP_148745887.1">
    <property type="nucleotide sequence ID" value="NZ_VSTH01000309.1"/>
</dbReference>
<name>A0A5S4YB53_9BRAD</name>
<proteinExistence type="predicted"/>
<evidence type="ECO:0000313" key="1">
    <source>
        <dbReference type="EMBL" id="TYO60737.1"/>
    </source>
</evidence>
<evidence type="ECO:0000313" key="2">
    <source>
        <dbReference type="Proteomes" id="UP000324797"/>
    </source>
</evidence>
<dbReference type="EMBL" id="VSTH01000309">
    <property type="protein sequence ID" value="TYO60737.1"/>
    <property type="molecule type" value="Genomic_DNA"/>
</dbReference>
<accession>A0A5S4YB53</accession>
<dbReference type="AlphaFoldDB" id="A0A5S4YB53"/>
<gene>
    <name evidence="1" type="ORF">FXV83_42240</name>
</gene>
<sequence>MDRFTRCNAYVFWEPLAHWFALAQRVHIKLCTLIKNERTFETFFGSKIRDRIGDFVPKRIFFFGFWEPNLTGFMLGAIHSGTATLLES</sequence>